<organism evidence="2 3">
    <name type="scientific">Phialocephala subalpina</name>
    <dbReference type="NCBI Taxonomy" id="576137"/>
    <lineage>
        <taxon>Eukaryota</taxon>
        <taxon>Fungi</taxon>
        <taxon>Dikarya</taxon>
        <taxon>Ascomycota</taxon>
        <taxon>Pezizomycotina</taxon>
        <taxon>Leotiomycetes</taxon>
        <taxon>Helotiales</taxon>
        <taxon>Mollisiaceae</taxon>
        <taxon>Phialocephala</taxon>
        <taxon>Phialocephala fortinii species complex</taxon>
    </lineage>
</organism>
<sequence>MRPRILLSAITLICTVYAREEAHYLTATAVVTNDNDHAYLECWQFPTPFKTYPTVGQSLFLGNTSNITYVVLPPRSSEGIHKPPAPMFFALLSGMAHITFPYNDQEAWVMEGVNGFLVANDVTGIGHYTTYPSDKETVALQVPFEGGAVPDHDVLGKGACHQTSRLEFGIEGPEEFGQIEL</sequence>
<dbReference type="EMBL" id="FJOG01000012">
    <property type="protein sequence ID" value="CZR58879.1"/>
    <property type="molecule type" value="Genomic_DNA"/>
</dbReference>
<reference evidence="2 3" key="1">
    <citation type="submission" date="2016-03" db="EMBL/GenBank/DDBJ databases">
        <authorList>
            <person name="Ploux O."/>
        </authorList>
    </citation>
    <scope>NUCLEOTIDE SEQUENCE [LARGE SCALE GENOMIC DNA]</scope>
    <source>
        <strain evidence="2 3">UAMH 11012</strain>
    </source>
</reference>
<feature type="signal peptide" evidence="1">
    <location>
        <begin position="1"/>
        <end position="18"/>
    </location>
</feature>
<gene>
    <name evidence="2" type="ORF">PAC_08771</name>
</gene>
<evidence type="ECO:0000313" key="3">
    <source>
        <dbReference type="Proteomes" id="UP000184330"/>
    </source>
</evidence>
<evidence type="ECO:0000313" key="2">
    <source>
        <dbReference type="EMBL" id="CZR58879.1"/>
    </source>
</evidence>
<evidence type="ECO:0008006" key="4">
    <source>
        <dbReference type="Google" id="ProtNLM"/>
    </source>
</evidence>
<proteinExistence type="predicted"/>
<keyword evidence="3" id="KW-1185">Reference proteome</keyword>
<accession>A0A1L7X1N6</accession>
<protein>
    <recommendedName>
        <fullName evidence="4">Small secreted protein</fullName>
    </recommendedName>
</protein>
<dbReference type="Proteomes" id="UP000184330">
    <property type="component" value="Unassembled WGS sequence"/>
</dbReference>
<keyword evidence="1" id="KW-0732">Signal</keyword>
<feature type="chain" id="PRO_5012566707" description="Small secreted protein" evidence="1">
    <location>
        <begin position="19"/>
        <end position="181"/>
    </location>
</feature>
<dbReference type="AlphaFoldDB" id="A0A1L7X1N6"/>
<evidence type="ECO:0000256" key="1">
    <source>
        <dbReference type="SAM" id="SignalP"/>
    </source>
</evidence>
<dbReference type="OrthoDB" id="3223416at2759"/>
<name>A0A1L7X1N6_9HELO</name>